<sequence>MTIALTTAFGGVAAADVPSATTFELAVQFDKADYGSGDDVSGTVTIKNTDPGSAHGAFVRPFGTNLSTWHFDEGDNEGVAVPAGGTLVLGFTASIADPDQPIAMTVDLKASPNLPSPTLLEAYGTATVTKVTGSADGVLYFDANGNGQYDQGEGLAGATVKFSGGVPYHDEPLLTTDSDGRFAVTDIPAGHYWPTVSGVGGLVAPSIDVHLGEQPQHILVEARHKVSDTLDASLALNADTYVVGDIAHVTVTLTNTGEQDLAGISTRCNQAGDQDQLTGAGTGWGDLRRGGSGVIVPADSTMTFDVTEAVRPGSGADGRVRVVCQFGQFGDGFETGVAVSNTASAHVTS</sequence>
<accession>A0ABV6N1X9</accession>
<keyword evidence="2" id="KW-1185">Reference proteome</keyword>
<dbReference type="Proteomes" id="UP001589810">
    <property type="component" value="Unassembled WGS sequence"/>
</dbReference>
<dbReference type="InterPro" id="IPR013783">
    <property type="entry name" value="Ig-like_fold"/>
</dbReference>
<proteinExistence type="predicted"/>
<dbReference type="EMBL" id="JBHLUD010000013">
    <property type="protein sequence ID" value="MFC0546553.1"/>
    <property type="molecule type" value="Genomic_DNA"/>
</dbReference>
<dbReference type="Gene3D" id="2.60.40.10">
    <property type="entry name" value="Immunoglobulins"/>
    <property type="match status" value="1"/>
</dbReference>
<dbReference type="RefSeq" id="WP_273936792.1">
    <property type="nucleotide sequence ID" value="NZ_CP097263.1"/>
</dbReference>
<name>A0ABV6N1X9_9PSEU</name>
<protein>
    <submittedName>
        <fullName evidence="1">Carboxypeptidase-like regulatory domain-containing protein</fullName>
    </submittedName>
</protein>
<organism evidence="1 2">
    <name type="scientific">Kutzneria chonburiensis</name>
    <dbReference type="NCBI Taxonomy" id="1483604"/>
    <lineage>
        <taxon>Bacteria</taxon>
        <taxon>Bacillati</taxon>
        <taxon>Actinomycetota</taxon>
        <taxon>Actinomycetes</taxon>
        <taxon>Pseudonocardiales</taxon>
        <taxon>Pseudonocardiaceae</taxon>
        <taxon>Kutzneria</taxon>
    </lineage>
</organism>
<evidence type="ECO:0000313" key="1">
    <source>
        <dbReference type="EMBL" id="MFC0546553.1"/>
    </source>
</evidence>
<reference evidence="1 2" key="1">
    <citation type="submission" date="2024-09" db="EMBL/GenBank/DDBJ databases">
        <authorList>
            <person name="Sun Q."/>
            <person name="Mori K."/>
        </authorList>
    </citation>
    <scope>NUCLEOTIDE SEQUENCE [LARGE SCALE GENOMIC DNA]</scope>
    <source>
        <strain evidence="1 2">TBRC 1432</strain>
    </source>
</reference>
<comment type="caution">
    <text evidence="1">The sequence shown here is derived from an EMBL/GenBank/DDBJ whole genome shotgun (WGS) entry which is preliminary data.</text>
</comment>
<dbReference type="SUPFAM" id="SSF117074">
    <property type="entry name" value="Hypothetical protein PA1324"/>
    <property type="match status" value="1"/>
</dbReference>
<gene>
    <name evidence="1" type="ORF">ACFFH7_33920</name>
</gene>
<evidence type="ECO:0000313" key="2">
    <source>
        <dbReference type="Proteomes" id="UP001589810"/>
    </source>
</evidence>